<feature type="domain" description="XPG N-terminal" evidence="5">
    <location>
        <begin position="1"/>
        <end position="98"/>
    </location>
</feature>
<evidence type="ECO:0000313" key="7">
    <source>
        <dbReference type="Proteomes" id="UP000193685"/>
    </source>
</evidence>
<dbReference type="GO" id="GO:0006281">
    <property type="term" value="P:DNA repair"/>
    <property type="evidence" value="ECO:0007669"/>
    <property type="project" value="UniProtKB-ARBA"/>
</dbReference>
<dbReference type="PRINTS" id="PR00853">
    <property type="entry name" value="XPGRADSUPER"/>
</dbReference>
<dbReference type="InterPro" id="IPR006086">
    <property type="entry name" value="XPG-I_dom"/>
</dbReference>
<evidence type="ECO:0000313" key="6">
    <source>
        <dbReference type="EMBL" id="ORY78518.1"/>
    </source>
</evidence>
<gene>
    <name evidence="6" type="ORF">BCR37DRAFT_106159</name>
</gene>
<dbReference type="Gene3D" id="3.40.50.1010">
    <property type="entry name" value="5'-nuclease"/>
    <property type="match status" value="2"/>
</dbReference>
<reference evidence="6 7" key="1">
    <citation type="submission" date="2016-07" db="EMBL/GenBank/DDBJ databases">
        <title>Pervasive Adenine N6-methylation of Active Genes in Fungi.</title>
        <authorList>
            <consortium name="DOE Joint Genome Institute"/>
            <person name="Mondo S.J."/>
            <person name="Dannebaum R.O."/>
            <person name="Kuo R.C."/>
            <person name="Labutti K."/>
            <person name="Haridas S."/>
            <person name="Kuo A."/>
            <person name="Salamov A."/>
            <person name="Ahrendt S.R."/>
            <person name="Lipzen A."/>
            <person name="Sullivan W."/>
            <person name="Andreopoulos W.B."/>
            <person name="Clum A."/>
            <person name="Lindquist E."/>
            <person name="Daum C."/>
            <person name="Ramamoorthy G.K."/>
            <person name="Gryganskyi A."/>
            <person name="Culley D."/>
            <person name="Magnuson J.K."/>
            <person name="James T.Y."/>
            <person name="O'Malley M.A."/>
            <person name="Stajich J.E."/>
            <person name="Spatafora J.W."/>
            <person name="Visel A."/>
            <person name="Grigoriev I.V."/>
        </authorList>
    </citation>
    <scope>NUCLEOTIDE SEQUENCE [LARGE SCALE GENOMIC DNA]</scope>
    <source>
        <strain evidence="6 7">12-1054</strain>
    </source>
</reference>
<dbReference type="GeneID" id="63782489"/>
<dbReference type="InterPro" id="IPR036279">
    <property type="entry name" value="5-3_exonuclease_C_sf"/>
</dbReference>
<protein>
    <submittedName>
        <fullName evidence="6">PIN domain-like protein</fullName>
    </submittedName>
</protein>
<feature type="domain" description="XPG-I" evidence="4">
    <location>
        <begin position="116"/>
        <end position="204"/>
    </location>
</feature>
<dbReference type="OMA" id="TDKIWIS"/>
<keyword evidence="1" id="KW-0540">Nuclease</keyword>
<organism evidence="6 7">
    <name type="scientific">Protomyces lactucae-debilis</name>
    <dbReference type="NCBI Taxonomy" id="2754530"/>
    <lineage>
        <taxon>Eukaryota</taxon>
        <taxon>Fungi</taxon>
        <taxon>Dikarya</taxon>
        <taxon>Ascomycota</taxon>
        <taxon>Taphrinomycotina</taxon>
        <taxon>Taphrinomycetes</taxon>
        <taxon>Taphrinales</taxon>
        <taxon>Protomycetaceae</taxon>
        <taxon>Protomyces</taxon>
    </lineage>
</organism>
<comment type="caution">
    <text evidence="6">The sequence shown here is derived from an EMBL/GenBank/DDBJ whole genome shotgun (WGS) entry which is preliminary data.</text>
</comment>
<keyword evidence="2" id="KW-0378">Hydrolase</keyword>
<dbReference type="Pfam" id="PF18380">
    <property type="entry name" value="GEN1_C"/>
    <property type="match status" value="1"/>
</dbReference>
<dbReference type="Pfam" id="PF00867">
    <property type="entry name" value="XPG_I"/>
    <property type="match status" value="1"/>
</dbReference>
<dbReference type="SUPFAM" id="SSF47807">
    <property type="entry name" value="5' to 3' exonuclease, C-terminal subdomain"/>
    <property type="match status" value="1"/>
</dbReference>
<dbReference type="PANTHER" id="PTHR11081">
    <property type="entry name" value="FLAP ENDONUCLEASE FAMILY MEMBER"/>
    <property type="match status" value="1"/>
</dbReference>
<sequence length="589" mass="65487">MGISGLWDQIDAAGELIALQRAAQQVRVDGQLTRPLRVAIDISIWAFHVRSAEGGDCPAERTLFNRLVRLLNLGIHAVFVFDGQHRPRVKRNKVRSTGSGKSSAFREMPSYKRLIRACGFQAWQAPGEAEAECAYLQQRGLVDAVLSDDVDALAFGATKVFKNWGALNYSGSKTDANGKKVSGQASATHAKLFTAERLRERTKIARAGHILVALMSGGDYDTEGLKGCGAMIAFQAAVAGFGETLVTALQNGTVDAWREQLREELITNKSNFFSGKHKAIAAHLDSFPNTMVADQYLNPTVTTSEAMHEKIGAFNWYQQPDLMALRELGSEYLDMVSREGDLKLIRTMALPQFMLALVSRIQQEATFEIVNKPRQHPSTDDLEELRVRLVPRDWVPIPIEEKEDLTEHEGQPVEAASEFDVLAPKLHWIPRYLLERAHSERVRAWERASVAPKTPKKRVLASPEKRLTAADRKQSESADPSQLSLKDCLPVTKRLAAPLESDEEDDLPEDLRSFLLQKKTITLSPVAHSRITSTTQSSLKQTRLHFRATKFNDPIVILSSPEATPGKQAPLKRKPVATTTKFNDIIDLT</sequence>
<evidence type="ECO:0000259" key="4">
    <source>
        <dbReference type="SMART" id="SM00484"/>
    </source>
</evidence>
<dbReference type="Pfam" id="PF00752">
    <property type="entry name" value="XPG_N"/>
    <property type="match status" value="1"/>
</dbReference>
<dbReference type="AlphaFoldDB" id="A0A1Y2F3N6"/>
<dbReference type="OrthoDB" id="2959108at2759"/>
<dbReference type="PANTHER" id="PTHR11081:SF75">
    <property type="entry name" value="ENDONUCLEASE, PUTATIVE (AFU_ORTHOLOGUE AFUA_3G13260)-RELATED"/>
    <property type="match status" value="1"/>
</dbReference>
<evidence type="ECO:0000256" key="2">
    <source>
        <dbReference type="ARBA" id="ARBA00022801"/>
    </source>
</evidence>
<dbReference type="GO" id="GO:0017108">
    <property type="term" value="F:5'-flap endonuclease activity"/>
    <property type="evidence" value="ECO:0007669"/>
    <property type="project" value="TreeGrafter"/>
</dbReference>
<dbReference type="InterPro" id="IPR041177">
    <property type="entry name" value="GEN1_C"/>
</dbReference>
<dbReference type="Proteomes" id="UP000193685">
    <property type="component" value="Unassembled WGS sequence"/>
</dbReference>
<name>A0A1Y2F3N6_PROLT</name>
<dbReference type="CDD" id="cd09870">
    <property type="entry name" value="PIN_YEN1"/>
    <property type="match status" value="1"/>
</dbReference>
<keyword evidence="7" id="KW-1185">Reference proteome</keyword>
<dbReference type="STRING" id="56484.A0A1Y2F3N6"/>
<dbReference type="SMART" id="SM00485">
    <property type="entry name" value="XPGN"/>
    <property type="match status" value="1"/>
</dbReference>
<proteinExistence type="predicted"/>
<dbReference type="InterPro" id="IPR029060">
    <property type="entry name" value="PIN-like_dom_sf"/>
</dbReference>
<feature type="compositionally biased region" description="Basic and acidic residues" evidence="3">
    <location>
        <begin position="463"/>
        <end position="476"/>
    </location>
</feature>
<dbReference type="SMART" id="SM00484">
    <property type="entry name" value="XPGI"/>
    <property type="match status" value="1"/>
</dbReference>
<dbReference type="InterPro" id="IPR006084">
    <property type="entry name" value="XPG/Rad2"/>
</dbReference>
<dbReference type="SUPFAM" id="SSF88723">
    <property type="entry name" value="PIN domain-like"/>
    <property type="match status" value="1"/>
</dbReference>
<evidence type="ECO:0000259" key="5">
    <source>
        <dbReference type="SMART" id="SM00485"/>
    </source>
</evidence>
<dbReference type="InterPro" id="IPR006085">
    <property type="entry name" value="XPG_DNA_repair_N"/>
</dbReference>
<accession>A0A1Y2F3N6</accession>
<dbReference type="EMBL" id="MCFI01000017">
    <property type="protein sequence ID" value="ORY78518.1"/>
    <property type="molecule type" value="Genomic_DNA"/>
</dbReference>
<evidence type="ECO:0000256" key="3">
    <source>
        <dbReference type="SAM" id="MobiDB-lite"/>
    </source>
</evidence>
<feature type="region of interest" description="Disordered" evidence="3">
    <location>
        <begin position="453"/>
        <end position="484"/>
    </location>
</feature>
<dbReference type="RefSeq" id="XP_040723399.1">
    <property type="nucleotide sequence ID" value="XM_040865890.1"/>
</dbReference>
<evidence type="ECO:0000256" key="1">
    <source>
        <dbReference type="ARBA" id="ARBA00022722"/>
    </source>
</evidence>